<comment type="caution">
    <text evidence="5">The sequence shown here is derived from an EMBL/GenBank/DDBJ whole genome shotgun (WGS) entry which is preliminary data.</text>
</comment>
<dbReference type="RefSeq" id="WP_126582500.1">
    <property type="nucleotide sequence ID" value="NZ_BIFR01000002.1"/>
</dbReference>
<dbReference type="Proteomes" id="UP000287352">
    <property type="component" value="Unassembled WGS sequence"/>
</dbReference>
<feature type="transmembrane region" description="Helical" evidence="4">
    <location>
        <begin position="810"/>
        <end position="826"/>
    </location>
</feature>
<feature type="transmembrane region" description="Helical" evidence="4">
    <location>
        <begin position="87"/>
        <end position="107"/>
    </location>
</feature>
<feature type="transmembrane region" description="Helical" evidence="4">
    <location>
        <begin position="411"/>
        <end position="441"/>
    </location>
</feature>
<organism evidence="5 6">
    <name type="scientific">Tengunoibacter tsumagoiensis</name>
    <dbReference type="NCBI Taxonomy" id="2014871"/>
    <lineage>
        <taxon>Bacteria</taxon>
        <taxon>Bacillati</taxon>
        <taxon>Chloroflexota</taxon>
        <taxon>Ktedonobacteria</taxon>
        <taxon>Ktedonobacterales</taxon>
        <taxon>Dictyobacteraceae</taxon>
        <taxon>Tengunoibacter</taxon>
    </lineage>
</organism>
<accession>A0A402A7L6</accession>
<keyword evidence="6" id="KW-1185">Reference proteome</keyword>
<dbReference type="GO" id="GO:0016757">
    <property type="term" value="F:glycosyltransferase activity"/>
    <property type="evidence" value="ECO:0007669"/>
    <property type="project" value="UniProtKB-KW"/>
</dbReference>
<feature type="transmembrane region" description="Helical" evidence="4">
    <location>
        <begin position="975"/>
        <end position="995"/>
    </location>
</feature>
<reference evidence="6" key="1">
    <citation type="submission" date="2018-12" db="EMBL/GenBank/DDBJ databases">
        <title>Tengunoibacter tsumagoiensis gen. nov., sp. nov., Dictyobacter kobayashii sp. nov., D. alpinus sp. nov., and D. joshuensis sp. nov. and description of Dictyobacteraceae fam. nov. within the order Ktedonobacterales isolated from Tengu-no-mugimeshi.</title>
        <authorList>
            <person name="Wang C.M."/>
            <person name="Zheng Y."/>
            <person name="Sakai Y."/>
            <person name="Toyoda A."/>
            <person name="Minakuchi Y."/>
            <person name="Abe K."/>
            <person name="Yokota A."/>
            <person name="Yabe S."/>
        </authorList>
    </citation>
    <scope>NUCLEOTIDE SEQUENCE [LARGE SCALE GENOMIC DNA]</scope>
    <source>
        <strain evidence="6">Uno3</strain>
    </source>
</reference>
<keyword evidence="2" id="KW-0328">Glycosyltransferase</keyword>
<evidence type="ECO:0008006" key="7">
    <source>
        <dbReference type="Google" id="ProtNLM"/>
    </source>
</evidence>
<dbReference type="EMBL" id="BIFR01000002">
    <property type="protein sequence ID" value="GCE14976.1"/>
    <property type="molecule type" value="Genomic_DNA"/>
</dbReference>
<feature type="transmembrane region" description="Helical" evidence="4">
    <location>
        <begin position="838"/>
        <end position="860"/>
    </location>
</feature>
<keyword evidence="3" id="KW-0808">Transferase</keyword>
<feature type="transmembrane region" description="Helical" evidence="4">
    <location>
        <begin position="486"/>
        <end position="514"/>
    </location>
</feature>
<comment type="similarity">
    <text evidence="1">Belongs to the glycosyltransferase 2 family.</text>
</comment>
<feature type="transmembrane region" description="Helical" evidence="4">
    <location>
        <begin position="932"/>
        <end position="955"/>
    </location>
</feature>
<dbReference type="Pfam" id="PF13641">
    <property type="entry name" value="Glyco_tranf_2_3"/>
    <property type="match status" value="1"/>
</dbReference>
<dbReference type="OrthoDB" id="9768769at2"/>
<protein>
    <recommendedName>
        <fullName evidence="7">Glycosyltransferase RgtA/B/C/D-like domain-containing protein</fullName>
    </recommendedName>
</protein>
<evidence type="ECO:0000256" key="4">
    <source>
        <dbReference type="SAM" id="Phobius"/>
    </source>
</evidence>
<feature type="transmembrane region" description="Helical" evidence="4">
    <location>
        <begin position="907"/>
        <end position="925"/>
    </location>
</feature>
<dbReference type="PANTHER" id="PTHR43630">
    <property type="entry name" value="POLY-BETA-1,6-N-ACETYL-D-GLUCOSAMINE SYNTHASE"/>
    <property type="match status" value="1"/>
</dbReference>
<feature type="transmembrane region" description="Helical" evidence="4">
    <location>
        <begin position="742"/>
        <end position="758"/>
    </location>
</feature>
<dbReference type="InterPro" id="IPR029044">
    <property type="entry name" value="Nucleotide-diphossugar_trans"/>
</dbReference>
<evidence type="ECO:0000256" key="2">
    <source>
        <dbReference type="ARBA" id="ARBA00022676"/>
    </source>
</evidence>
<feature type="transmembrane region" description="Helical" evidence="4">
    <location>
        <begin position="1036"/>
        <end position="1058"/>
    </location>
</feature>
<feature type="transmembrane region" description="Helical" evidence="4">
    <location>
        <begin position="706"/>
        <end position="730"/>
    </location>
</feature>
<evidence type="ECO:0000256" key="1">
    <source>
        <dbReference type="ARBA" id="ARBA00006739"/>
    </source>
</evidence>
<evidence type="ECO:0000313" key="5">
    <source>
        <dbReference type="EMBL" id="GCE14976.1"/>
    </source>
</evidence>
<dbReference type="Gene3D" id="3.90.550.10">
    <property type="entry name" value="Spore Coat Polysaccharide Biosynthesis Protein SpsA, Chain A"/>
    <property type="match status" value="1"/>
</dbReference>
<gene>
    <name evidence="5" type="ORF">KTT_48350</name>
</gene>
<proteinExistence type="inferred from homology"/>
<keyword evidence="4" id="KW-0472">Membrane</keyword>
<sequence>MIKDNNDHTHAVAVQDFQEEDSILTTTGQQAAIYFDWLANDTVPGKLDQARQYIHEASQTFTIRGKKINPFAPFRYHLSAFHTMTRLQIVAIGCLILGLLVGLFYWGITLLSLILSVLMIIYAGDLLFTFFLATGTLKSSAAEDITDKVVHALVHAEWPKYTILCPLYREVEVVPQFIKAMEALDYPVEKLQILLLTEEDDQETRDAISQMHVPSHFSLITVPAGEPRTKPRACNYGLIQATGDYIVIYDAEDIPDPLQLKKAVLTFAKQGPTVACVQAKLNFYNPNQNLLTRWFTAEYSLWFDLTLPGLQRAGLPLPLGGTSNHFRAETLRMLGAWDPFNVTEDCDLGQRLAHYHLKTAVLDSTTYEEANSQFRNWLRQRSRWIKGYMQTYLVYMRKPSQYLRPERLQEFLGLQIVIGARTAVLFINPLMWLMVILYFAFRPFVGEAYQTLFPRSVLYTGSICLVFGNFFYLYSHIIGCMKRQRYELVLATLLIPIYWAMTSLAGFIALYQLIFKPHYWEKTKHGLHLAYAQNNTSAVTTNVLASGKTVAPVLQDISLETAKVQSDPNTSSSSTGLVSSGLQLSAASISSSLLTLSPAIQLKSKTSEKSNTDTLLYRLQQVLPTKKHNAFDPWLLVLILLSCLTSLGALWYFYQNDQLLTYGDSYSHLLIARRILDSATPGLAQIGGVWLPLPHLLMLPFIWNNFLWFTGLAGSFAAMPCFVIAAIYLYLSAYRLTQNRSASFIGTLLFVFNLNILYIQTTPLSEIVLIASMLMACYYFIAWTQDEELLQLLLAALGTFFATLSRYDAWFLFLALLGLIVLVGLLKRQRRQQIEANLLTFGALGGLGILLWMLWNAIIFNDPLYFQRGPFSSQAQQTSLIKLHILYTYHNLWQSIRYFTIDSLENVGWLTFTLGGVALIVYLCRRRFTPDVIAGLTIFIPFIFYVVSLYTGQAALYVTAAVPPSAPNGLYNARYGVQSVAPTAFFVAVLISRLMQIHIVQVGQRVKTFLTHTFFAAHPLQNFSLTQARKAMAQKVYLFSLPILFLGVILGQACWTAHNGIVSLNDGLYGLDCAPFHESVLFLAQHYDHGLILEDTFTSPVPQISFKDVIYEGSGPLWQAALAHPTHSVDWILVNPTNPDDLIAQKIDVHTPEFLAQYEVVTQEPKGLLLFHRKGLAPLPTHTLSTQLINLHAQCGQGDPNHKP</sequence>
<feature type="transmembrane region" description="Helical" evidence="4">
    <location>
        <begin position="634"/>
        <end position="654"/>
    </location>
</feature>
<feature type="transmembrane region" description="Helical" evidence="4">
    <location>
        <begin position="764"/>
        <end position="782"/>
    </location>
</feature>
<dbReference type="SUPFAM" id="SSF53448">
    <property type="entry name" value="Nucleotide-diphospho-sugar transferases"/>
    <property type="match status" value="1"/>
</dbReference>
<dbReference type="CDD" id="cd06427">
    <property type="entry name" value="CESA_like_2"/>
    <property type="match status" value="1"/>
</dbReference>
<keyword evidence="4" id="KW-1133">Transmembrane helix</keyword>
<feature type="transmembrane region" description="Helical" evidence="4">
    <location>
        <begin position="456"/>
        <end position="474"/>
    </location>
</feature>
<dbReference type="PANTHER" id="PTHR43630:SF1">
    <property type="entry name" value="POLY-BETA-1,6-N-ACETYL-D-GLUCOSAMINE SYNTHASE"/>
    <property type="match status" value="1"/>
</dbReference>
<evidence type="ECO:0000313" key="6">
    <source>
        <dbReference type="Proteomes" id="UP000287352"/>
    </source>
</evidence>
<name>A0A402A7L6_9CHLR</name>
<evidence type="ECO:0000256" key="3">
    <source>
        <dbReference type="ARBA" id="ARBA00022679"/>
    </source>
</evidence>
<feature type="transmembrane region" description="Helical" evidence="4">
    <location>
        <begin position="113"/>
        <end position="133"/>
    </location>
</feature>
<dbReference type="AlphaFoldDB" id="A0A402A7L6"/>
<keyword evidence="4" id="KW-0812">Transmembrane</keyword>